<evidence type="ECO:0000259" key="1">
    <source>
        <dbReference type="Pfam" id="PF07171"/>
    </source>
</evidence>
<dbReference type="PIRSF" id="PIRSF012702">
    <property type="entry name" value="UCP012702"/>
    <property type="match status" value="1"/>
</dbReference>
<dbReference type="Pfam" id="PF07364">
    <property type="entry name" value="DUF1485"/>
    <property type="match status" value="1"/>
</dbReference>
<evidence type="ECO:0008006" key="5">
    <source>
        <dbReference type="Google" id="ProtNLM"/>
    </source>
</evidence>
<feature type="domain" description="Microcystin LR degradation protein MlrC C-terminal" evidence="1">
    <location>
        <begin position="304"/>
        <end position="481"/>
    </location>
</feature>
<organism evidence="3 4">
    <name type="scientific">Handelsmanbacteria sp. (strain RIFCSPLOWO2_12_FULL_64_10)</name>
    <dbReference type="NCBI Taxonomy" id="1817868"/>
    <lineage>
        <taxon>Bacteria</taxon>
        <taxon>Candidatus Handelsmaniibacteriota</taxon>
    </lineage>
</organism>
<dbReference type="Pfam" id="PF07171">
    <property type="entry name" value="MlrC_C"/>
    <property type="match status" value="1"/>
</dbReference>
<evidence type="ECO:0000259" key="2">
    <source>
        <dbReference type="Pfam" id="PF07364"/>
    </source>
</evidence>
<gene>
    <name evidence="3" type="ORF">A3F84_21290</name>
</gene>
<dbReference type="AlphaFoldDB" id="A0A1F6D6J3"/>
<sequence length="493" mass="52903">MRILTACIGHETNTFAVTPTTLEDFRRGSAAPEFGGGEPVLDYFRGTRTIHGGYIDGVKRHGLTLEPLLWTFATPGGMVEQGAYDFLKGLLLERLRAAGRCDGVLLDLHGAMATEALEDAEGDLIASVRREVGAETPVVVTLDLHANVTAQMAQGADAIIGFDEYPHVDAYERGVEAAEVLAAILRGDLRPALAYHQLPLLTMPPRQCTLIEPMRSLLARARGMEQEAGVVNVTLAMGFPFTDIRDAGASVLVTTEGDAELARRKAEEMAGAIWERRDDFTPRLTPVSEAIAYARDRAKGLVVLADGSDNPGGGGPCDGTVILRQLIEEDAQGAVVAVIADAQAVAQAAAAGVGGRVTLDLGGKTDDRHGAPVRLTAHVRLLSDGTFVLRGPMGGGARARMGRTAVLVVGGVEVVVTERRIQPYDAALLRGVGIEPTERRLIALKSAVHFRSTYQDIAERIFDADTPGVHRPDFSCYTYRRVRRPVYPLDQTL</sequence>
<name>A0A1F6D6J3_HANXR</name>
<dbReference type="InterPro" id="IPR010799">
    <property type="entry name" value="MlrC_C"/>
</dbReference>
<dbReference type="EMBL" id="MFKF01000020">
    <property type="protein sequence ID" value="OGG56967.1"/>
    <property type="molecule type" value="Genomic_DNA"/>
</dbReference>
<evidence type="ECO:0000313" key="3">
    <source>
        <dbReference type="EMBL" id="OGG56967.1"/>
    </source>
</evidence>
<feature type="domain" description="Microcystin LR degradation protein MlrC N-terminal" evidence="2">
    <location>
        <begin position="2"/>
        <end position="294"/>
    </location>
</feature>
<protein>
    <recommendedName>
        <fullName evidence="5">MlrC domain protein</fullName>
    </recommendedName>
</protein>
<accession>A0A1F6D6J3</accession>
<dbReference type="Proteomes" id="UP000178606">
    <property type="component" value="Unassembled WGS sequence"/>
</dbReference>
<comment type="caution">
    <text evidence="3">The sequence shown here is derived from an EMBL/GenBank/DDBJ whole genome shotgun (WGS) entry which is preliminary data.</text>
</comment>
<proteinExistence type="predicted"/>
<evidence type="ECO:0000313" key="4">
    <source>
        <dbReference type="Proteomes" id="UP000178606"/>
    </source>
</evidence>
<dbReference type="InterPro" id="IPR009197">
    <property type="entry name" value="MlrC"/>
</dbReference>
<dbReference type="InterPro" id="IPR015995">
    <property type="entry name" value="MlrC_N"/>
</dbReference>
<reference evidence="3 4" key="1">
    <citation type="journal article" date="2016" name="Nat. Commun.">
        <title>Thousands of microbial genomes shed light on interconnected biogeochemical processes in an aquifer system.</title>
        <authorList>
            <person name="Anantharaman K."/>
            <person name="Brown C.T."/>
            <person name="Hug L.A."/>
            <person name="Sharon I."/>
            <person name="Castelle C.J."/>
            <person name="Probst A.J."/>
            <person name="Thomas B.C."/>
            <person name="Singh A."/>
            <person name="Wilkins M.J."/>
            <person name="Karaoz U."/>
            <person name="Brodie E.L."/>
            <person name="Williams K.H."/>
            <person name="Hubbard S.S."/>
            <person name="Banfield J.F."/>
        </authorList>
    </citation>
    <scope>NUCLEOTIDE SEQUENCE [LARGE SCALE GENOMIC DNA]</scope>
    <source>
        <strain evidence="4">RIFCSPLOWO2_12_FULL_64_10</strain>
    </source>
</reference>